<dbReference type="PANTHER" id="PTHR24271">
    <property type="entry name" value="KALLIKREIN-RELATED"/>
    <property type="match status" value="1"/>
</dbReference>
<evidence type="ECO:0000256" key="2">
    <source>
        <dbReference type="ARBA" id="ARBA00023157"/>
    </source>
</evidence>
<dbReference type="GO" id="GO:0003073">
    <property type="term" value="P:regulation of systemic arterial blood pressure"/>
    <property type="evidence" value="ECO:0007669"/>
    <property type="project" value="TreeGrafter"/>
</dbReference>
<dbReference type="SMART" id="SM00020">
    <property type="entry name" value="Tryp_SPc"/>
    <property type="match status" value="1"/>
</dbReference>
<protein>
    <submittedName>
        <fullName evidence="6">Kallikrein-1-like</fullName>
    </submittedName>
</protein>
<keyword evidence="1 3" id="KW-0732">Signal</keyword>
<dbReference type="GeneID" id="102821051"/>
<feature type="chain" id="PRO_5038932983" evidence="3">
    <location>
        <begin position="19"/>
        <end position="174"/>
    </location>
</feature>
<keyword evidence="2" id="KW-1015">Disulfide bond</keyword>
<dbReference type="InterPro" id="IPR043504">
    <property type="entry name" value="Peptidase_S1_PA_chymotrypsin"/>
</dbReference>
<organism evidence="5 6">
    <name type="scientific">Chrysochloris asiatica</name>
    <name type="common">Cape golden mole</name>
    <dbReference type="NCBI Taxonomy" id="185453"/>
    <lineage>
        <taxon>Eukaryota</taxon>
        <taxon>Metazoa</taxon>
        <taxon>Chordata</taxon>
        <taxon>Craniata</taxon>
        <taxon>Vertebrata</taxon>
        <taxon>Euteleostomi</taxon>
        <taxon>Mammalia</taxon>
        <taxon>Eutheria</taxon>
        <taxon>Afrotheria</taxon>
        <taxon>Chrysochloridae</taxon>
        <taxon>Chrysochlorinae</taxon>
        <taxon>Chrysochloris</taxon>
    </lineage>
</organism>
<feature type="domain" description="Peptidase S1" evidence="4">
    <location>
        <begin position="14"/>
        <end position="174"/>
    </location>
</feature>
<feature type="signal peptide" evidence="3">
    <location>
        <begin position="1"/>
        <end position="18"/>
    </location>
</feature>
<accession>A0A9B0TTJ5</accession>
<dbReference type="PANTHER" id="PTHR24271:SF47">
    <property type="entry name" value="KALLIKREIN-1"/>
    <property type="match status" value="1"/>
</dbReference>
<name>A0A9B0TTJ5_CHRAS</name>
<reference evidence="6" key="1">
    <citation type="submission" date="2025-08" db="UniProtKB">
        <authorList>
            <consortium name="RefSeq"/>
        </authorList>
    </citation>
    <scope>IDENTIFICATION</scope>
    <source>
        <tissue evidence="6">Spleen</tissue>
    </source>
</reference>
<dbReference type="GO" id="GO:0004252">
    <property type="term" value="F:serine-type endopeptidase activity"/>
    <property type="evidence" value="ECO:0007669"/>
    <property type="project" value="InterPro"/>
</dbReference>
<dbReference type="PROSITE" id="PS50240">
    <property type="entry name" value="TRYPSIN_DOM"/>
    <property type="match status" value="1"/>
</dbReference>
<dbReference type="GO" id="GO:0031638">
    <property type="term" value="P:zymogen activation"/>
    <property type="evidence" value="ECO:0007669"/>
    <property type="project" value="TreeGrafter"/>
</dbReference>
<dbReference type="AlphaFoldDB" id="A0A9B0TTJ5"/>
<evidence type="ECO:0000313" key="6">
    <source>
        <dbReference type="RefSeq" id="XP_006868438.1"/>
    </source>
</evidence>
<dbReference type="RefSeq" id="XP_006868438.1">
    <property type="nucleotide sequence ID" value="XM_006868376.1"/>
</dbReference>
<dbReference type="Gene3D" id="2.40.10.10">
    <property type="entry name" value="Trypsin-like serine proteases"/>
    <property type="match status" value="2"/>
</dbReference>
<evidence type="ECO:0000259" key="4">
    <source>
        <dbReference type="PROSITE" id="PS50240"/>
    </source>
</evidence>
<proteinExistence type="predicted"/>
<dbReference type="Proteomes" id="UP000504623">
    <property type="component" value="Unplaced"/>
</dbReference>
<dbReference type="Pfam" id="PF00089">
    <property type="entry name" value="Trypsin"/>
    <property type="match status" value="1"/>
</dbReference>
<dbReference type="InterPro" id="IPR001314">
    <property type="entry name" value="Peptidase_S1A"/>
</dbReference>
<dbReference type="FunFam" id="2.40.10.10:FF:000032">
    <property type="entry name" value="Kallikrein 1-related peptidase C9"/>
    <property type="match status" value="1"/>
</dbReference>
<dbReference type="InterPro" id="IPR001254">
    <property type="entry name" value="Trypsin_dom"/>
</dbReference>
<evidence type="ECO:0000313" key="5">
    <source>
        <dbReference type="Proteomes" id="UP000504623"/>
    </source>
</evidence>
<gene>
    <name evidence="6" type="primary">LOC102821051</name>
</gene>
<sequence length="174" mass="20163">MWFLILCLSLTLRWTGAAAPVADRRSECKKRSHPWQVAIYDYDTFICGGVLIHPQWVLTASTCHSRHYELWMGIHNLHRQEITAQLANVTDYFRHPIYDLSVIKKGRHTSRVLYAEPSQDFMLLRLEKPVQITDFVDVVKLPTSELRQWNNCVAMGWGKCSEERIGMKPGIVHA</sequence>
<dbReference type="InterPro" id="IPR009003">
    <property type="entry name" value="Peptidase_S1_PA"/>
</dbReference>
<dbReference type="SUPFAM" id="SSF50494">
    <property type="entry name" value="Trypsin-like serine proteases"/>
    <property type="match status" value="1"/>
</dbReference>
<dbReference type="OrthoDB" id="10061449at2759"/>
<dbReference type="GO" id="GO:0030141">
    <property type="term" value="C:secretory granule"/>
    <property type="evidence" value="ECO:0007669"/>
    <property type="project" value="TreeGrafter"/>
</dbReference>
<keyword evidence="5" id="KW-1185">Reference proteome</keyword>
<evidence type="ECO:0000256" key="3">
    <source>
        <dbReference type="SAM" id="SignalP"/>
    </source>
</evidence>
<dbReference type="PRINTS" id="PR00722">
    <property type="entry name" value="CHYMOTRYPSIN"/>
</dbReference>
<evidence type="ECO:0000256" key="1">
    <source>
        <dbReference type="ARBA" id="ARBA00022729"/>
    </source>
</evidence>